<evidence type="ECO:0000313" key="9">
    <source>
        <dbReference type="Proteomes" id="UP000198656"/>
    </source>
</evidence>
<dbReference type="InterPro" id="IPR010048">
    <property type="entry name" value="Hydroxylam_reduct"/>
</dbReference>
<name>A0A1G8CU37_9FIRM</name>
<dbReference type="FunFam" id="3.40.50.2030:FF:000001">
    <property type="entry name" value="Hydroxylamine reductase"/>
    <property type="match status" value="1"/>
</dbReference>
<dbReference type="GO" id="GO:0042542">
    <property type="term" value="P:response to hydrogen peroxide"/>
    <property type="evidence" value="ECO:0007669"/>
    <property type="project" value="TreeGrafter"/>
</dbReference>
<feature type="binding site" evidence="7">
    <location>
        <position position="221"/>
    </location>
    <ligand>
        <name>hybrid [4Fe-2O-2S] cluster</name>
        <dbReference type="ChEBI" id="CHEBI:60519"/>
    </ligand>
</feature>
<evidence type="ECO:0000256" key="4">
    <source>
        <dbReference type="ARBA" id="ARBA00023002"/>
    </source>
</evidence>
<feature type="binding site" evidence="7">
    <location>
        <position position="153"/>
    </location>
    <ligand>
        <name>hybrid [4Fe-2O-2S] cluster</name>
        <dbReference type="ChEBI" id="CHEBI:60519"/>
    </ligand>
</feature>
<dbReference type="AlphaFoldDB" id="A0A1G8CU37"/>
<keyword evidence="5 7" id="KW-0408">Iron</keyword>
<comment type="cofactor">
    <cofactor evidence="7">
        <name>[4Fe-4S] cluster</name>
        <dbReference type="ChEBI" id="CHEBI:49883"/>
    </cofactor>
    <text evidence="7">Binds 1 [4Fe-4S] cluster.</text>
</comment>
<dbReference type="NCBIfam" id="NF003658">
    <property type="entry name" value="PRK05290.1"/>
    <property type="match status" value="1"/>
</dbReference>
<evidence type="ECO:0000256" key="7">
    <source>
        <dbReference type="HAMAP-Rule" id="MF_00069"/>
    </source>
</evidence>
<feature type="binding site" evidence="7">
    <location>
        <position position="31"/>
    </location>
    <ligand>
        <name>[4Fe-4S] cluster</name>
        <dbReference type="ChEBI" id="CHEBI:49883"/>
    </ligand>
</feature>
<feature type="binding site" evidence="7">
    <location>
        <position position="177"/>
    </location>
    <ligand>
        <name>hybrid [4Fe-2O-2S] cluster</name>
        <dbReference type="ChEBI" id="CHEBI:60519"/>
    </ligand>
</feature>
<keyword evidence="3 7" id="KW-0479">Metal-binding</keyword>
<dbReference type="GO" id="GO:0046872">
    <property type="term" value="F:metal ion binding"/>
    <property type="evidence" value="ECO:0007669"/>
    <property type="project" value="UniProtKB-KW"/>
</dbReference>
<dbReference type="NCBIfam" id="TIGR01703">
    <property type="entry name" value="hybrid_clust"/>
    <property type="match status" value="1"/>
</dbReference>
<dbReference type="Gene3D" id="3.40.50.2030">
    <property type="match status" value="2"/>
</dbReference>
<organism evidence="8 9">
    <name type="scientific">Desulfosporosinus hippei DSM 8344</name>
    <dbReference type="NCBI Taxonomy" id="1121419"/>
    <lineage>
        <taxon>Bacteria</taxon>
        <taxon>Bacillati</taxon>
        <taxon>Bacillota</taxon>
        <taxon>Clostridia</taxon>
        <taxon>Eubacteriales</taxon>
        <taxon>Desulfitobacteriaceae</taxon>
        <taxon>Desulfosporosinus</taxon>
    </lineage>
</organism>
<evidence type="ECO:0000256" key="3">
    <source>
        <dbReference type="ARBA" id="ARBA00022723"/>
    </source>
</evidence>
<feature type="binding site" evidence="7">
    <location>
        <position position="396"/>
    </location>
    <ligand>
        <name>hybrid [4Fe-2O-2S] cluster</name>
        <dbReference type="ChEBI" id="CHEBI:60519"/>
    </ligand>
</feature>
<feature type="binding site" evidence="7">
    <location>
        <position position="45"/>
    </location>
    <ligand>
        <name>[4Fe-4S] cluster</name>
        <dbReference type="ChEBI" id="CHEBI:49883"/>
    </ligand>
</feature>
<feature type="binding site" description="via persulfide group" evidence="7">
    <location>
        <position position="307"/>
    </location>
    <ligand>
        <name>hybrid [4Fe-2O-2S] cluster</name>
        <dbReference type="ChEBI" id="CHEBI:60519"/>
    </ligand>
</feature>
<dbReference type="GO" id="GO:0051539">
    <property type="term" value="F:4 iron, 4 sulfur cluster binding"/>
    <property type="evidence" value="ECO:0007669"/>
    <property type="project" value="UniProtKB-KW"/>
</dbReference>
<dbReference type="InterPro" id="IPR016100">
    <property type="entry name" value="Prismane_a-bundle"/>
</dbReference>
<evidence type="ECO:0000256" key="2">
    <source>
        <dbReference type="ARBA" id="ARBA00022490"/>
    </source>
</evidence>
<comment type="similarity">
    <text evidence="7">Belongs to the HCP family.</text>
</comment>
<dbReference type="InterPro" id="IPR004137">
    <property type="entry name" value="HCP/CODH"/>
</dbReference>
<comment type="catalytic activity">
    <reaction evidence="7">
        <text>A + NH4(+) + H2O = hydroxylamine + AH2 + H(+)</text>
        <dbReference type="Rhea" id="RHEA:22052"/>
        <dbReference type="ChEBI" id="CHEBI:13193"/>
        <dbReference type="ChEBI" id="CHEBI:15377"/>
        <dbReference type="ChEBI" id="CHEBI:15378"/>
        <dbReference type="ChEBI" id="CHEBI:15429"/>
        <dbReference type="ChEBI" id="CHEBI:17499"/>
        <dbReference type="ChEBI" id="CHEBI:28938"/>
        <dbReference type="EC" id="1.7.99.1"/>
    </reaction>
</comment>
<keyword evidence="1 7" id="KW-0004">4Fe-4S</keyword>
<evidence type="ECO:0000313" key="8">
    <source>
        <dbReference type="EMBL" id="SDH48996.1"/>
    </source>
</evidence>
<keyword evidence="2 7" id="KW-0963">Cytoplasm</keyword>
<dbReference type="SUPFAM" id="SSF56821">
    <property type="entry name" value="Prismane protein-like"/>
    <property type="match status" value="1"/>
</dbReference>
<dbReference type="InterPro" id="IPR011254">
    <property type="entry name" value="Prismane-like_sf"/>
</dbReference>
<comment type="cofactor">
    <cofactor evidence="7">
        <name>hybrid [4Fe-2O-2S] cluster</name>
        <dbReference type="ChEBI" id="CHEBI:60519"/>
    </cofactor>
    <text evidence="7">Binds 1 hybrid [4Fe-2O-2S] cluster.</text>
</comment>
<dbReference type="HAMAP" id="MF_00069">
    <property type="entry name" value="Hydroxylam_reduct"/>
    <property type="match status" value="1"/>
</dbReference>
<comment type="function">
    <text evidence="7">Catalyzes the reduction of hydroxylamine to form NH(3) and H(2)O.</text>
</comment>
<feature type="binding site" evidence="7">
    <location>
        <position position="39"/>
    </location>
    <ligand>
        <name>[4Fe-4S] cluster</name>
        <dbReference type="ChEBI" id="CHEBI:49883"/>
    </ligand>
</feature>
<evidence type="ECO:0000256" key="1">
    <source>
        <dbReference type="ARBA" id="ARBA00022485"/>
    </source>
</evidence>
<evidence type="ECO:0000256" key="5">
    <source>
        <dbReference type="ARBA" id="ARBA00023004"/>
    </source>
</evidence>
<dbReference type="STRING" id="1121419.SAMN05443529_11428"/>
<keyword evidence="6 7" id="KW-0411">Iron-sulfur</keyword>
<dbReference type="GO" id="GO:0005737">
    <property type="term" value="C:cytoplasm"/>
    <property type="evidence" value="ECO:0007669"/>
    <property type="project" value="UniProtKB-SubCell"/>
</dbReference>
<dbReference type="Proteomes" id="UP000198656">
    <property type="component" value="Unassembled WGS sequence"/>
</dbReference>
<dbReference type="EC" id="1.7.99.1" evidence="7"/>
<dbReference type="PANTHER" id="PTHR30109:SF0">
    <property type="entry name" value="HYDROXYLAMINE REDUCTASE"/>
    <property type="match status" value="1"/>
</dbReference>
<protein>
    <recommendedName>
        <fullName evidence="7">Hydroxylamine reductase</fullName>
        <ecNumber evidence="7">1.7.99.1</ecNumber>
    </recommendedName>
    <alternativeName>
        <fullName evidence="7">Hybrid-cluster protein</fullName>
        <shortName evidence="7">HCP</shortName>
    </alternativeName>
    <alternativeName>
        <fullName evidence="7">Prismane protein</fullName>
    </alternativeName>
</protein>
<feature type="modified residue" description="Cysteine persulfide" evidence="7">
    <location>
        <position position="307"/>
    </location>
</feature>
<dbReference type="PANTHER" id="PTHR30109">
    <property type="entry name" value="HYDROXYLAMINE REDUCTASE"/>
    <property type="match status" value="1"/>
</dbReference>
<dbReference type="EMBL" id="FNCP01000014">
    <property type="protein sequence ID" value="SDH48996.1"/>
    <property type="molecule type" value="Genomic_DNA"/>
</dbReference>
<dbReference type="GO" id="GO:0050418">
    <property type="term" value="F:hydroxylamine reductase activity"/>
    <property type="evidence" value="ECO:0007669"/>
    <property type="project" value="UniProtKB-UniRule"/>
</dbReference>
<dbReference type="Gene3D" id="1.20.1270.20">
    <property type="match status" value="1"/>
</dbReference>
<accession>A0A1G8CU37</accession>
<feature type="binding site" evidence="7">
    <location>
        <position position="360"/>
    </location>
    <ligand>
        <name>hybrid [4Fe-2O-2S] cluster</name>
        <dbReference type="ChEBI" id="CHEBI:60519"/>
    </ligand>
</feature>
<dbReference type="GO" id="GO:0004601">
    <property type="term" value="F:peroxidase activity"/>
    <property type="evidence" value="ECO:0007669"/>
    <property type="project" value="TreeGrafter"/>
</dbReference>
<feature type="binding site" evidence="7">
    <location>
        <position position="335"/>
    </location>
    <ligand>
        <name>hybrid [4Fe-2O-2S] cluster</name>
        <dbReference type="ChEBI" id="CHEBI:60519"/>
    </ligand>
</feature>
<gene>
    <name evidence="7" type="primary">hcp</name>
    <name evidence="8" type="ORF">SAMN05443529_11428</name>
</gene>
<feature type="binding site" evidence="7">
    <location>
        <position position="394"/>
    </location>
    <ligand>
        <name>hybrid [4Fe-2O-2S] cluster</name>
        <dbReference type="ChEBI" id="CHEBI:60519"/>
    </ligand>
</feature>
<evidence type="ECO:0000256" key="6">
    <source>
        <dbReference type="ARBA" id="ARBA00023014"/>
    </source>
</evidence>
<reference evidence="9" key="1">
    <citation type="submission" date="2016-10" db="EMBL/GenBank/DDBJ databases">
        <authorList>
            <person name="Varghese N."/>
            <person name="Submissions S."/>
        </authorList>
    </citation>
    <scope>NUCLEOTIDE SEQUENCE [LARGE SCALE GENOMIC DNA]</scope>
    <source>
        <strain evidence="9">DSM 8344</strain>
    </source>
</reference>
<keyword evidence="4 7" id="KW-0560">Oxidoreductase</keyword>
<dbReference type="InterPro" id="IPR016099">
    <property type="entry name" value="Prismane-like_a/b-sand"/>
</dbReference>
<feature type="binding site" evidence="7">
    <location>
        <position position="28"/>
    </location>
    <ligand>
        <name>[4Fe-4S] cluster</name>
        <dbReference type="ChEBI" id="CHEBI:49883"/>
    </ligand>
</feature>
<proteinExistence type="inferred from homology"/>
<keyword evidence="9" id="KW-1185">Reference proteome</keyword>
<comment type="subcellular location">
    <subcellularLocation>
        <location evidence="7">Cytoplasm</location>
    </subcellularLocation>
</comment>
<dbReference type="Pfam" id="PF03063">
    <property type="entry name" value="Prismane"/>
    <property type="match status" value="1"/>
</dbReference>
<sequence>MSLKDLFTFGGKSPNVTASAKEINQMFCYQCEQTPSGGCTKFGVCGKNPDIASLQDTIIFGLKGVAAYATHARQLGYSDPEVEKITHEALYSTLTNSNFNLAETIGMALKVGTATVKIMDVLDQAHTALLGTPTPVTVSEDKIEGHCIVVTGHNLFALEQLLKQSEGKGVNIYTHSEMLPAHGYPHLKKYEHLKGNIGKSWFDQRQLFEAFPGAILGTTNCVMPIKGSYSDRFWSYDVAGLEGVAKIANDDFTPIIEKALSLPKADVKSNKTLLTGFHHTTVLGIAPQIIEAVKAGKIKRFFVIAGCDAPGKGGDYYRELALSLPQDCVILTTSCGKFRFNDHDFGTIDGIPRYIDLGQCNNSGSAVKIALALADAFGCGVNDLPLTIVLSWFEQKAVAILLGLFSLGVKNIYVGPKAPEFITPGVLSVLQENFNLQLTGDVKTDLPNMLAGK</sequence>